<dbReference type="InterPro" id="IPR036426">
    <property type="entry name" value="Bulb-type_lectin_dom_sf"/>
</dbReference>
<keyword evidence="10" id="KW-0418">Kinase</keyword>
<dbReference type="FunFam" id="3.30.200.20:FF:000059">
    <property type="entry name" value="S-receptor-like serine/threonine-protein kinase"/>
    <property type="match status" value="1"/>
</dbReference>
<dbReference type="GO" id="GO:0030246">
    <property type="term" value="F:carbohydrate binding"/>
    <property type="evidence" value="ECO:0007669"/>
    <property type="project" value="UniProtKB-KW"/>
</dbReference>
<keyword evidence="15" id="KW-0675">Receptor</keyword>
<organism evidence="24 25">
    <name type="scientific">Quercus lobata</name>
    <name type="common">Valley oak</name>
    <dbReference type="NCBI Taxonomy" id="97700"/>
    <lineage>
        <taxon>Eukaryota</taxon>
        <taxon>Viridiplantae</taxon>
        <taxon>Streptophyta</taxon>
        <taxon>Embryophyta</taxon>
        <taxon>Tracheophyta</taxon>
        <taxon>Spermatophyta</taxon>
        <taxon>Magnoliopsida</taxon>
        <taxon>eudicotyledons</taxon>
        <taxon>Gunneridae</taxon>
        <taxon>Pentapetalae</taxon>
        <taxon>rosids</taxon>
        <taxon>fabids</taxon>
        <taxon>Fagales</taxon>
        <taxon>Fagaceae</taxon>
        <taxon>Quercus</taxon>
    </lineage>
</organism>
<keyword evidence="12 20" id="KW-1133">Transmembrane helix</keyword>
<name>A0A7N2M995_QUELO</name>
<dbReference type="Gramene" id="QL08p008989:mrna">
    <property type="protein sequence ID" value="QL08p008989:mrna"/>
    <property type="gene ID" value="QL08p008989"/>
</dbReference>
<dbReference type="Pfam" id="PF00069">
    <property type="entry name" value="Pkinase"/>
    <property type="match status" value="1"/>
</dbReference>
<feature type="transmembrane region" description="Helical" evidence="20">
    <location>
        <begin position="404"/>
        <end position="431"/>
    </location>
</feature>
<dbReference type="PROSITE" id="PS50927">
    <property type="entry name" value="BULB_LECTIN"/>
    <property type="match status" value="1"/>
</dbReference>
<evidence type="ECO:0000256" key="11">
    <source>
        <dbReference type="ARBA" id="ARBA00022840"/>
    </source>
</evidence>
<dbReference type="Gene3D" id="2.90.10.10">
    <property type="entry name" value="Bulb-type lectin domain"/>
    <property type="match status" value="1"/>
</dbReference>
<evidence type="ECO:0000256" key="8">
    <source>
        <dbReference type="ARBA" id="ARBA00022734"/>
    </source>
</evidence>
<feature type="binding site" evidence="19">
    <location>
        <position position="497"/>
    </location>
    <ligand>
        <name>ATP</name>
        <dbReference type="ChEBI" id="CHEBI:30616"/>
    </ligand>
</feature>
<dbReference type="AlphaFoldDB" id="A0A7N2M995"/>
<dbReference type="SMART" id="SM00220">
    <property type="entry name" value="S_TKc"/>
    <property type="match status" value="1"/>
</dbReference>
<evidence type="ECO:0000256" key="15">
    <source>
        <dbReference type="ARBA" id="ARBA00023170"/>
    </source>
</evidence>
<dbReference type="PANTHER" id="PTHR47976:SF27">
    <property type="entry name" value="RECEPTOR-LIKE SERINE_THREONINE-PROTEIN KINASE"/>
    <property type="match status" value="1"/>
</dbReference>
<dbReference type="SUPFAM" id="SSF51110">
    <property type="entry name" value="alpha-D-mannose-specific plant lectins"/>
    <property type="match status" value="2"/>
</dbReference>
<evidence type="ECO:0000256" key="1">
    <source>
        <dbReference type="ARBA" id="ARBA00004479"/>
    </source>
</evidence>
<dbReference type="PROSITE" id="PS00107">
    <property type="entry name" value="PROTEIN_KINASE_ATP"/>
    <property type="match status" value="1"/>
</dbReference>
<comment type="subcellular location">
    <subcellularLocation>
        <location evidence="1">Membrane</location>
        <topology evidence="1">Single-pass type I membrane protein</topology>
    </subcellularLocation>
</comment>
<dbReference type="Proteomes" id="UP000594261">
    <property type="component" value="Chromosome 8"/>
</dbReference>
<dbReference type="EMBL" id="LRBV02000008">
    <property type="status" value="NOT_ANNOTATED_CDS"/>
    <property type="molecule type" value="Genomic_DNA"/>
</dbReference>
<evidence type="ECO:0000256" key="9">
    <source>
        <dbReference type="ARBA" id="ARBA00022741"/>
    </source>
</evidence>
<keyword evidence="5" id="KW-0808">Transferase</keyword>
<dbReference type="EnsemblPlants" id="QL08p008989:mrna">
    <property type="protein sequence ID" value="QL08p008989:mrna"/>
    <property type="gene ID" value="QL08p008989"/>
</dbReference>
<evidence type="ECO:0000256" key="18">
    <source>
        <dbReference type="ARBA" id="ARBA00048679"/>
    </source>
</evidence>
<evidence type="ECO:0000256" key="16">
    <source>
        <dbReference type="ARBA" id="ARBA00023180"/>
    </source>
</evidence>
<keyword evidence="25" id="KW-1185">Reference proteome</keyword>
<keyword evidence="8" id="KW-0430">Lectin</keyword>
<evidence type="ECO:0000256" key="4">
    <source>
        <dbReference type="ARBA" id="ARBA00022536"/>
    </source>
</evidence>
<evidence type="ECO:0000256" key="3">
    <source>
        <dbReference type="ARBA" id="ARBA00022527"/>
    </source>
</evidence>
<keyword evidence="16" id="KW-0325">Glycoprotein</keyword>
<evidence type="ECO:0000256" key="5">
    <source>
        <dbReference type="ARBA" id="ARBA00022679"/>
    </source>
</evidence>
<dbReference type="InterPro" id="IPR017441">
    <property type="entry name" value="Protein_kinase_ATP_BS"/>
</dbReference>
<keyword evidence="4" id="KW-0245">EGF-like domain</keyword>
<evidence type="ECO:0000313" key="25">
    <source>
        <dbReference type="Proteomes" id="UP000594261"/>
    </source>
</evidence>
<evidence type="ECO:0000256" key="6">
    <source>
        <dbReference type="ARBA" id="ARBA00022692"/>
    </source>
</evidence>
<dbReference type="SUPFAM" id="SSF56112">
    <property type="entry name" value="Protein kinase-like (PK-like)"/>
    <property type="match status" value="1"/>
</dbReference>
<dbReference type="GO" id="GO:0005524">
    <property type="term" value="F:ATP binding"/>
    <property type="evidence" value="ECO:0007669"/>
    <property type="project" value="UniProtKB-UniRule"/>
</dbReference>
<evidence type="ECO:0000256" key="2">
    <source>
        <dbReference type="ARBA" id="ARBA00012513"/>
    </source>
</evidence>
<dbReference type="CDD" id="cd14066">
    <property type="entry name" value="STKc_IRAK"/>
    <property type="match status" value="1"/>
</dbReference>
<dbReference type="Gene3D" id="3.30.200.20">
    <property type="entry name" value="Phosphorylase Kinase, domain 1"/>
    <property type="match status" value="1"/>
</dbReference>
<dbReference type="PANTHER" id="PTHR47976">
    <property type="entry name" value="G-TYPE LECTIN S-RECEPTOR-LIKE SERINE/THREONINE-PROTEIN KINASE SD2-5"/>
    <property type="match status" value="1"/>
</dbReference>
<dbReference type="InterPro" id="IPR008271">
    <property type="entry name" value="Ser/Thr_kinase_AS"/>
</dbReference>
<dbReference type="PIRSF" id="PIRSF000641">
    <property type="entry name" value="SRK"/>
    <property type="match status" value="1"/>
</dbReference>
<feature type="domain" description="Protein kinase" evidence="22">
    <location>
        <begin position="468"/>
        <end position="738"/>
    </location>
</feature>
<reference evidence="24 25" key="1">
    <citation type="journal article" date="2016" name="G3 (Bethesda)">
        <title>First Draft Assembly and Annotation of the Genome of a California Endemic Oak Quercus lobata Nee (Fagaceae).</title>
        <authorList>
            <person name="Sork V.L."/>
            <person name="Fitz-Gibbon S.T."/>
            <person name="Puiu D."/>
            <person name="Crepeau M."/>
            <person name="Gugger P.F."/>
            <person name="Sherman R."/>
            <person name="Stevens K."/>
            <person name="Langley C.H."/>
            <person name="Pellegrini M."/>
            <person name="Salzberg S.L."/>
        </authorList>
    </citation>
    <scope>NUCLEOTIDE SEQUENCE [LARGE SCALE GENOMIC DNA]</scope>
    <source>
        <strain evidence="24 25">cv. SW786</strain>
    </source>
</reference>
<dbReference type="GO" id="GO:0016020">
    <property type="term" value="C:membrane"/>
    <property type="evidence" value="ECO:0007669"/>
    <property type="project" value="UniProtKB-SubCell"/>
</dbReference>
<dbReference type="EC" id="2.7.11.1" evidence="2"/>
<evidence type="ECO:0000256" key="7">
    <source>
        <dbReference type="ARBA" id="ARBA00022729"/>
    </source>
</evidence>
<dbReference type="PROSITE" id="PS50011">
    <property type="entry name" value="PROTEIN_KINASE_DOM"/>
    <property type="match status" value="1"/>
</dbReference>
<comment type="catalytic activity">
    <reaction evidence="17">
        <text>L-threonyl-[protein] + ATP = O-phospho-L-threonyl-[protein] + ADP + H(+)</text>
        <dbReference type="Rhea" id="RHEA:46608"/>
        <dbReference type="Rhea" id="RHEA-COMP:11060"/>
        <dbReference type="Rhea" id="RHEA-COMP:11605"/>
        <dbReference type="ChEBI" id="CHEBI:15378"/>
        <dbReference type="ChEBI" id="CHEBI:30013"/>
        <dbReference type="ChEBI" id="CHEBI:30616"/>
        <dbReference type="ChEBI" id="CHEBI:61977"/>
        <dbReference type="ChEBI" id="CHEBI:456216"/>
        <dbReference type="EC" id="2.7.11.1"/>
    </reaction>
</comment>
<keyword evidence="11 19" id="KW-0067">ATP-binding</keyword>
<evidence type="ECO:0000259" key="23">
    <source>
        <dbReference type="PROSITE" id="PS50927"/>
    </source>
</evidence>
<dbReference type="InterPro" id="IPR000719">
    <property type="entry name" value="Prot_kinase_dom"/>
</dbReference>
<feature type="domain" description="Bulb-type lectin" evidence="23">
    <location>
        <begin position="32"/>
        <end position="169"/>
    </location>
</feature>
<feature type="chain" id="PRO_5029835671" description="non-specific serine/threonine protein kinase" evidence="21">
    <location>
        <begin position="28"/>
        <end position="810"/>
    </location>
</feature>
<sequence length="810" mass="90663">MFLSSPPMAFISSVFLVLSITFVGGIAQPNQASLIGRGNSLHYRDSWPSPSKRFAFGLYQQGSGFAVGIWLDGMENKTIVWTAKRDYPPVTSNAMVEFVTDGQLLPVWQSFEHPTDTILGGQNLLAGNRLYSSFNQSHHSTGQFFLAMQSDGNLVSYPVSSEETALDAYWHTGTSGRFHPQNFYFALDLNATGGLAVVNKTNSATIDTLYEESAFNFNNNNNNTIYRATLDVDGVFRLYSHTYDKSRNYRVSRLWSALNSSCLVKGICALNSFCAINDNQTTCRCLPGHDFVDHNQSNLGCSRNFSEAECRGGKGNAAFYNMTTMENMEWGDTPYIAEQMSKEDCSISCLEDCNCGAALFVNNQCQKQQFPLKYVRRVDYGYAAFLKVGLIQKRRQPPILSKIAMVQIVLVTSGFTILSCVALAIFVCFILKIRVLTYKRTLKNGNLGLPEQVILRLFTYTELKRATNSFKEELGKGSFGTVYKGALNKGKKLVAVKRLEKLVEEGEREFRAEMRAIGRTHHRNLVRLLGFCAEDSKRLLVYEYMSNGSLANLLFGAILRPDWTERLRIALDVARGILYLHEECEAPIIHCDIKPQNILMDDCWNAKISDFGLAKFLMPDQTRTFTGARGTRGYVAPEWHKNIPISVKADVYSYGIVLLEIVCCRKNIDVNASTAEEIVLSSWAFRCYAARELYKLVIGEEVDKMSLEKMVQVGLWCIQEEPALRPSMKSVVLMLEVYSIAVLNATCVGNPVLCHSSIEFEIKGPVTGTAKDAFVVSNYNHKGWRGSTSCSNPAKMNQIALQETVFNYVS</sequence>
<dbReference type="InterPro" id="IPR011009">
    <property type="entry name" value="Kinase-like_dom_sf"/>
</dbReference>
<keyword evidence="3" id="KW-0723">Serine/threonine-protein kinase</keyword>
<dbReference type="Pfam" id="PF00954">
    <property type="entry name" value="S_locus_glycop"/>
    <property type="match status" value="1"/>
</dbReference>
<feature type="signal peptide" evidence="21">
    <location>
        <begin position="1"/>
        <end position="27"/>
    </location>
</feature>
<keyword evidence="9 19" id="KW-0547">Nucleotide-binding</keyword>
<dbReference type="GO" id="GO:0048544">
    <property type="term" value="P:recognition of pollen"/>
    <property type="evidence" value="ECO:0007669"/>
    <property type="project" value="InterPro"/>
</dbReference>
<dbReference type="GO" id="GO:0004674">
    <property type="term" value="F:protein serine/threonine kinase activity"/>
    <property type="evidence" value="ECO:0007669"/>
    <property type="project" value="UniProtKB-KW"/>
</dbReference>
<dbReference type="FunFam" id="1.10.510.10:FF:000237">
    <property type="entry name" value="G-type lectin S-receptor-like serine/threonine-protein kinase"/>
    <property type="match status" value="1"/>
</dbReference>
<keyword evidence="7 21" id="KW-0732">Signal</keyword>
<accession>A0A7N2M995</accession>
<evidence type="ECO:0000256" key="10">
    <source>
        <dbReference type="ARBA" id="ARBA00022777"/>
    </source>
</evidence>
<keyword evidence="6 20" id="KW-0812">Transmembrane</keyword>
<evidence type="ECO:0000256" key="14">
    <source>
        <dbReference type="ARBA" id="ARBA00023157"/>
    </source>
</evidence>
<keyword evidence="13 20" id="KW-0472">Membrane</keyword>
<evidence type="ECO:0000256" key="19">
    <source>
        <dbReference type="PROSITE-ProRule" id="PRU10141"/>
    </source>
</evidence>
<dbReference type="PROSITE" id="PS00108">
    <property type="entry name" value="PROTEIN_KINASE_ST"/>
    <property type="match status" value="1"/>
</dbReference>
<protein>
    <recommendedName>
        <fullName evidence="2">non-specific serine/threonine protein kinase</fullName>
        <ecNumber evidence="2">2.7.11.1</ecNumber>
    </recommendedName>
</protein>
<evidence type="ECO:0000313" key="24">
    <source>
        <dbReference type="EnsemblPlants" id="QL08p008989:mrna"/>
    </source>
</evidence>
<evidence type="ECO:0000256" key="13">
    <source>
        <dbReference type="ARBA" id="ARBA00023136"/>
    </source>
</evidence>
<evidence type="ECO:0000256" key="17">
    <source>
        <dbReference type="ARBA" id="ARBA00047899"/>
    </source>
</evidence>
<dbReference type="InterPro" id="IPR051343">
    <property type="entry name" value="G-type_lectin_kinases/EP1-like"/>
</dbReference>
<dbReference type="InterPro" id="IPR024171">
    <property type="entry name" value="SRK-like_kinase"/>
</dbReference>
<evidence type="ECO:0000256" key="21">
    <source>
        <dbReference type="SAM" id="SignalP"/>
    </source>
</evidence>
<keyword evidence="14" id="KW-1015">Disulfide bond</keyword>
<dbReference type="Gene3D" id="1.10.510.10">
    <property type="entry name" value="Transferase(Phosphotransferase) domain 1"/>
    <property type="match status" value="1"/>
</dbReference>
<dbReference type="InParanoid" id="A0A7N2M995"/>
<comment type="catalytic activity">
    <reaction evidence="18">
        <text>L-seryl-[protein] + ATP = O-phospho-L-seryl-[protein] + ADP + H(+)</text>
        <dbReference type="Rhea" id="RHEA:17989"/>
        <dbReference type="Rhea" id="RHEA-COMP:9863"/>
        <dbReference type="Rhea" id="RHEA-COMP:11604"/>
        <dbReference type="ChEBI" id="CHEBI:15378"/>
        <dbReference type="ChEBI" id="CHEBI:29999"/>
        <dbReference type="ChEBI" id="CHEBI:30616"/>
        <dbReference type="ChEBI" id="CHEBI:83421"/>
        <dbReference type="ChEBI" id="CHEBI:456216"/>
        <dbReference type="EC" id="2.7.11.1"/>
    </reaction>
</comment>
<proteinExistence type="predicted"/>
<dbReference type="InterPro" id="IPR000858">
    <property type="entry name" value="S_locus_glycoprot_dom"/>
</dbReference>
<reference evidence="24" key="2">
    <citation type="submission" date="2021-01" db="UniProtKB">
        <authorList>
            <consortium name="EnsemblPlants"/>
        </authorList>
    </citation>
    <scope>IDENTIFICATION</scope>
</reference>
<dbReference type="FunFam" id="2.90.10.10:FF:000026">
    <property type="entry name" value="Serine/threonine-protein kinase"/>
    <property type="match status" value="1"/>
</dbReference>
<dbReference type="InterPro" id="IPR001480">
    <property type="entry name" value="Bulb-type_lectin_dom"/>
</dbReference>
<evidence type="ECO:0000256" key="12">
    <source>
        <dbReference type="ARBA" id="ARBA00022989"/>
    </source>
</evidence>
<evidence type="ECO:0000256" key="20">
    <source>
        <dbReference type="SAM" id="Phobius"/>
    </source>
</evidence>
<evidence type="ECO:0000259" key="22">
    <source>
        <dbReference type="PROSITE" id="PS50011"/>
    </source>
</evidence>